<keyword evidence="1" id="KW-0472">Membrane</keyword>
<dbReference type="EMBL" id="BAAAVI010000003">
    <property type="protein sequence ID" value="GAA2849282.1"/>
    <property type="molecule type" value="Genomic_DNA"/>
</dbReference>
<reference evidence="2 3" key="1">
    <citation type="journal article" date="2019" name="Int. J. Syst. Evol. Microbiol.">
        <title>The Global Catalogue of Microorganisms (GCM) 10K type strain sequencing project: providing services to taxonomists for standard genome sequencing and annotation.</title>
        <authorList>
            <consortium name="The Broad Institute Genomics Platform"/>
            <consortium name="The Broad Institute Genome Sequencing Center for Infectious Disease"/>
            <person name="Wu L."/>
            <person name="Ma J."/>
        </authorList>
    </citation>
    <scope>NUCLEOTIDE SEQUENCE [LARGE SCALE GENOMIC DNA]</scope>
    <source>
        <strain evidence="2 3">JCM 6242</strain>
    </source>
</reference>
<evidence type="ECO:0008006" key="4">
    <source>
        <dbReference type="Google" id="ProtNLM"/>
    </source>
</evidence>
<keyword evidence="3" id="KW-1185">Reference proteome</keyword>
<proteinExistence type="predicted"/>
<evidence type="ECO:0000313" key="2">
    <source>
        <dbReference type="EMBL" id="GAA2849282.1"/>
    </source>
</evidence>
<accession>A0ABN3VRI6</accession>
<name>A0ABN3VRI6_9ACTN</name>
<evidence type="ECO:0000313" key="3">
    <source>
        <dbReference type="Proteomes" id="UP001500831"/>
    </source>
</evidence>
<sequence>MHDKTARGNRLGLLIVGLALLIPGALGLARSLGALPRAWAPADEPLVGDQVRDAFARYDPWPWWAIAASAAVLALLGLRWLLAQARRRRLDGIRLDGGPAGITEVRTGGVTDAMAAEVAAHPSILDAHAAMVGTNARPAVRLRMVVAENTPMSAVREQLGGVAIPRMRQALEAERLPAVARVNLEDAPHPRRTLA</sequence>
<dbReference type="RefSeq" id="WP_344967664.1">
    <property type="nucleotide sequence ID" value="NZ_BAAAVI010000003.1"/>
</dbReference>
<evidence type="ECO:0000256" key="1">
    <source>
        <dbReference type="SAM" id="Phobius"/>
    </source>
</evidence>
<keyword evidence="1" id="KW-0812">Transmembrane</keyword>
<gene>
    <name evidence="2" type="ORF">GCM10010517_06600</name>
</gene>
<organism evidence="2 3">
    <name type="scientific">Streptosporangium fragile</name>
    <dbReference type="NCBI Taxonomy" id="46186"/>
    <lineage>
        <taxon>Bacteria</taxon>
        <taxon>Bacillati</taxon>
        <taxon>Actinomycetota</taxon>
        <taxon>Actinomycetes</taxon>
        <taxon>Streptosporangiales</taxon>
        <taxon>Streptosporangiaceae</taxon>
        <taxon>Streptosporangium</taxon>
    </lineage>
</organism>
<keyword evidence="1" id="KW-1133">Transmembrane helix</keyword>
<dbReference type="Proteomes" id="UP001500831">
    <property type="component" value="Unassembled WGS sequence"/>
</dbReference>
<protein>
    <recommendedName>
        <fullName evidence="4">Alkaline shock response membrane anchor protein AmaP</fullName>
    </recommendedName>
</protein>
<feature type="transmembrane region" description="Helical" evidence="1">
    <location>
        <begin position="61"/>
        <end position="82"/>
    </location>
</feature>
<comment type="caution">
    <text evidence="2">The sequence shown here is derived from an EMBL/GenBank/DDBJ whole genome shotgun (WGS) entry which is preliminary data.</text>
</comment>